<name>A0ABQ8RNS0_FUSEQ</name>
<evidence type="ECO:0000313" key="3">
    <source>
        <dbReference type="Proteomes" id="UP001152024"/>
    </source>
</evidence>
<accession>A0ABQ8RNS0</accession>
<proteinExistence type="predicted"/>
<feature type="signal peptide" evidence="1">
    <location>
        <begin position="1"/>
        <end position="20"/>
    </location>
</feature>
<comment type="caution">
    <text evidence="2">The sequence shown here is derived from an EMBL/GenBank/DDBJ whole genome shotgun (WGS) entry which is preliminary data.</text>
</comment>
<feature type="chain" id="PRO_5046577229" description="Apple domain-containing protein" evidence="1">
    <location>
        <begin position="21"/>
        <end position="148"/>
    </location>
</feature>
<organism evidence="2 3">
    <name type="scientific">Fusarium equiseti</name>
    <name type="common">Fusarium scirpi</name>
    <dbReference type="NCBI Taxonomy" id="61235"/>
    <lineage>
        <taxon>Eukaryota</taxon>
        <taxon>Fungi</taxon>
        <taxon>Dikarya</taxon>
        <taxon>Ascomycota</taxon>
        <taxon>Pezizomycotina</taxon>
        <taxon>Sordariomycetes</taxon>
        <taxon>Hypocreomycetidae</taxon>
        <taxon>Hypocreales</taxon>
        <taxon>Nectriaceae</taxon>
        <taxon>Fusarium</taxon>
        <taxon>Fusarium incarnatum-equiseti species complex</taxon>
    </lineage>
</organism>
<sequence length="148" mass="15459">MVQLNILVGSLALFAISANAGPCHPSVTTAVTSTSPSIIEPTAAATTIAALEACSIESPQYGSSGGEFEVFCDTFAGGTVPIGSFTWDITFPECLDHCDDTADCQGVNYVTTGTRPYCIIWSETESYGGMKDVTAARRVVRPRPLGGV</sequence>
<reference evidence="2" key="1">
    <citation type="submission" date="2022-09" db="EMBL/GenBank/DDBJ databases">
        <title>Fusarium specimens isolated from Avocado Roots.</title>
        <authorList>
            <person name="Stajich J."/>
            <person name="Roper C."/>
            <person name="Heimlech-Rivalta G."/>
        </authorList>
    </citation>
    <scope>NUCLEOTIDE SEQUENCE</scope>
    <source>
        <strain evidence="2">CF00095</strain>
    </source>
</reference>
<dbReference type="Proteomes" id="UP001152024">
    <property type="component" value="Unassembled WGS sequence"/>
</dbReference>
<dbReference type="EMBL" id="JAOQBH010000003">
    <property type="protein sequence ID" value="KAJ4138715.1"/>
    <property type="molecule type" value="Genomic_DNA"/>
</dbReference>
<protein>
    <recommendedName>
        <fullName evidence="4">Apple domain-containing protein</fullName>
    </recommendedName>
</protein>
<keyword evidence="1" id="KW-0732">Signal</keyword>
<evidence type="ECO:0008006" key="4">
    <source>
        <dbReference type="Google" id="ProtNLM"/>
    </source>
</evidence>
<evidence type="ECO:0000313" key="2">
    <source>
        <dbReference type="EMBL" id="KAJ4138715.1"/>
    </source>
</evidence>
<evidence type="ECO:0000256" key="1">
    <source>
        <dbReference type="SAM" id="SignalP"/>
    </source>
</evidence>
<keyword evidence="3" id="KW-1185">Reference proteome</keyword>
<gene>
    <name evidence="2" type="ORF">NW768_002575</name>
</gene>